<proteinExistence type="predicted"/>
<sequence length="309" mass="34760">MRKVIKGITASLVLLPVLASSSQQVHAATAEKIIPTTHPIIVTYNARQMDLLGAKADLKGGSVYVPLRGVAQAMGASVQYSDGKVTLSKEANSVELKAGSKIATINGNDINFAQPMYSQNGRTMVPLRLIAEAFEEKVEWDGELDYVWIGNKEVPDIETIIKPKSIDPIKVYFKGYERLLTSYVDGRMVNLDEMMLFSKRDFPLKVNGITYYRINIVKSNKNNAYLRSISNVPNSGVSYLVGNGDVRLRSDVKPFRVKDSSYTIQYIPIASRQDYSKGFTDWGKFSYEDIDYIQIRRDYHFALIFDLLN</sequence>
<keyword evidence="4" id="KW-1185">Reference proteome</keyword>
<gene>
    <name evidence="3" type="ORF">CGZ75_22600</name>
</gene>
<dbReference type="SUPFAM" id="SSF55383">
    <property type="entry name" value="Copper amine oxidase, domain N"/>
    <property type="match status" value="1"/>
</dbReference>
<comment type="caution">
    <text evidence="3">The sequence shown here is derived from an EMBL/GenBank/DDBJ whole genome shotgun (WGS) entry which is preliminary data.</text>
</comment>
<evidence type="ECO:0000313" key="4">
    <source>
        <dbReference type="Proteomes" id="UP000215145"/>
    </source>
</evidence>
<accession>A0A229NVD6</accession>
<evidence type="ECO:0000259" key="2">
    <source>
        <dbReference type="Pfam" id="PF07833"/>
    </source>
</evidence>
<keyword evidence="1" id="KW-0732">Signal</keyword>
<reference evidence="3 4" key="1">
    <citation type="submission" date="2017-07" db="EMBL/GenBank/DDBJ databases">
        <title>Paenibacillus herberti R33 genome sequencing and assembly.</title>
        <authorList>
            <person name="Su W."/>
        </authorList>
    </citation>
    <scope>NUCLEOTIDE SEQUENCE [LARGE SCALE GENOMIC DNA]</scope>
    <source>
        <strain evidence="3 4">R33</strain>
    </source>
</reference>
<dbReference type="EMBL" id="NMUQ01000003">
    <property type="protein sequence ID" value="OXM13800.1"/>
    <property type="molecule type" value="Genomic_DNA"/>
</dbReference>
<feature type="domain" description="Copper amine oxidase-like N-terminal" evidence="2">
    <location>
        <begin position="55"/>
        <end position="143"/>
    </location>
</feature>
<dbReference type="InterPro" id="IPR012854">
    <property type="entry name" value="Cu_amine_oxidase-like_N"/>
</dbReference>
<dbReference type="InterPro" id="IPR036582">
    <property type="entry name" value="Mao_N_sf"/>
</dbReference>
<feature type="signal peptide" evidence="1">
    <location>
        <begin position="1"/>
        <end position="27"/>
    </location>
</feature>
<organism evidence="3 4">
    <name type="scientific">Paenibacillus herberti</name>
    <dbReference type="NCBI Taxonomy" id="1619309"/>
    <lineage>
        <taxon>Bacteria</taxon>
        <taxon>Bacillati</taxon>
        <taxon>Bacillota</taxon>
        <taxon>Bacilli</taxon>
        <taxon>Bacillales</taxon>
        <taxon>Paenibacillaceae</taxon>
        <taxon>Paenibacillus</taxon>
    </lineage>
</organism>
<name>A0A229NVD6_9BACL</name>
<dbReference type="RefSeq" id="WP_089526501.1">
    <property type="nucleotide sequence ID" value="NZ_NMUQ01000003.1"/>
</dbReference>
<dbReference type="Proteomes" id="UP000215145">
    <property type="component" value="Unassembled WGS sequence"/>
</dbReference>
<feature type="chain" id="PRO_5013099079" description="Copper amine oxidase-like N-terminal domain-containing protein" evidence="1">
    <location>
        <begin position="28"/>
        <end position="309"/>
    </location>
</feature>
<dbReference type="AlphaFoldDB" id="A0A229NVD6"/>
<protein>
    <recommendedName>
        <fullName evidence="2">Copper amine oxidase-like N-terminal domain-containing protein</fullName>
    </recommendedName>
</protein>
<dbReference type="OrthoDB" id="2020910at2"/>
<dbReference type="Pfam" id="PF07833">
    <property type="entry name" value="Cu_amine_oxidN1"/>
    <property type="match status" value="1"/>
</dbReference>
<dbReference type="Gene3D" id="3.30.457.10">
    <property type="entry name" value="Copper amine oxidase-like, N-terminal domain"/>
    <property type="match status" value="1"/>
</dbReference>
<evidence type="ECO:0000256" key="1">
    <source>
        <dbReference type="SAM" id="SignalP"/>
    </source>
</evidence>
<evidence type="ECO:0000313" key="3">
    <source>
        <dbReference type="EMBL" id="OXM13800.1"/>
    </source>
</evidence>